<keyword evidence="3" id="KW-1185">Reference proteome</keyword>
<name>A0ABY7T234_9RHOB</name>
<feature type="transmembrane region" description="Helical" evidence="1">
    <location>
        <begin position="12"/>
        <end position="35"/>
    </location>
</feature>
<keyword evidence="1" id="KW-0812">Transmembrane</keyword>
<protein>
    <submittedName>
        <fullName evidence="2">Uncharacterized protein</fullName>
    </submittedName>
</protein>
<keyword evidence="1" id="KW-1133">Transmembrane helix</keyword>
<dbReference type="Proteomes" id="UP001218412">
    <property type="component" value="Chromosome"/>
</dbReference>
<keyword evidence="1" id="KW-0472">Membrane</keyword>
<feature type="transmembrane region" description="Helical" evidence="1">
    <location>
        <begin position="41"/>
        <end position="57"/>
    </location>
</feature>
<evidence type="ECO:0000313" key="2">
    <source>
        <dbReference type="EMBL" id="WCR12657.1"/>
    </source>
</evidence>
<accession>A0ABY7T234</accession>
<evidence type="ECO:0000256" key="1">
    <source>
        <dbReference type="SAM" id="Phobius"/>
    </source>
</evidence>
<proteinExistence type="predicted"/>
<dbReference type="EMBL" id="CP067134">
    <property type="protein sequence ID" value="WCR12657.1"/>
    <property type="molecule type" value="Genomic_DNA"/>
</dbReference>
<gene>
    <name evidence="2" type="ORF">JHW45_16130</name>
</gene>
<reference evidence="2 3" key="1">
    <citation type="submission" date="2021-01" db="EMBL/GenBank/DDBJ databases">
        <title>Biogeographic distribution of Paracoccus.</title>
        <authorList>
            <person name="Hollensteiner J."/>
            <person name="Leineberger J."/>
            <person name="Brinkhoff T."/>
            <person name="Daniel R."/>
        </authorList>
    </citation>
    <scope>NUCLEOTIDE SEQUENCE [LARGE SCALE GENOMIC DNA]</scope>
    <source>
        <strain evidence="2 3">LMG25392</strain>
    </source>
</reference>
<evidence type="ECO:0000313" key="3">
    <source>
        <dbReference type="Proteomes" id="UP001218412"/>
    </source>
</evidence>
<sequence>MLEGRRGVVMPLPHFLLLIVAVLLAAALTLFVFFAAGVPEIALALIVLTAAALLHLGQRNRHDHEG</sequence>
<organism evidence="2 3">
    <name type="scientific">Paracoccus stylophorae</name>
    <dbReference type="NCBI Taxonomy" id="659350"/>
    <lineage>
        <taxon>Bacteria</taxon>
        <taxon>Pseudomonadati</taxon>
        <taxon>Pseudomonadota</taxon>
        <taxon>Alphaproteobacteria</taxon>
        <taxon>Rhodobacterales</taxon>
        <taxon>Paracoccaceae</taxon>
        <taxon>Paracoccus</taxon>
    </lineage>
</organism>